<dbReference type="Gene3D" id="1.10.275.10">
    <property type="entry name" value="Fumarase/aspartase (N-terminal domain)"/>
    <property type="match status" value="1"/>
</dbReference>
<evidence type="ECO:0000256" key="5">
    <source>
        <dbReference type="HAMAP-Rule" id="MF_00743"/>
    </source>
</evidence>
<evidence type="ECO:0000313" key="8">
    <source>
        <dbReference type="EMBL" id="MCX2819597.1"/>
    </source>
</evidence>
<dbReference type="AlphaFoldDB" id="A0A9Q4C4A3"/>
<sequence length="468" mass="50259">MTDENDYRVEQDSMGEVRVPEKALYGAQTQRAVDNFPVSDLRFGRRFIRAIGTVKYSAAEANEELGLLDADKADAIRQAAREVAEGEHDDEFPVDIFQTGSGTSTNMNANEVIANRACEIVGAEKGSKEVHPNDHVNMGQSSNDVVPTSIHVAALTAVEDDLLPALRNLAGSLDQKADEFDDVVKTGRTHLQDATPVRLGQEFGGYAEQIDKGVERVERARSSLRELAIGGTAVGTGLNTHPEFPELVVENVSEETGVEFVEASNHFEAQAARDAVVETSGALKTVAGSLMKIANDLRWLSSGPRTGFGEIDLPAVQPGSSIMPGKINPVIPESVCQVVAQVTGNDTAINVGGQAGNFELNVMKPVMAHNLLQSIELVANVSDLLSDRCVEGIEANRVTCADDAERSLSIVTALAPHIGYDDAAEIAKQAMKEGLTVREVALEHGLSEDELDDYLDVREMTERGILGE</sequence>
<feature type="active site" evidence="5">
    <location>
        <position position="320"/>
    </location>
</feature>
<dbReference type="InterPro" id="IPR024083">
    <property type="entry name" value="Fumarase/histidase_N"/>
</dbReference>
<dbReference type="GO" id="GO:0004333">
    <property type="term" value="F:fumarate hydratase activity"/>
    <property type="evidence" value="ECO:0007669"/>
    <property type="project" value="UniProtKB-UniRule"/>
</dbReference>
<dbReference type="InterPro" id="IPR020557">
    <property type="entry name" value="Fumarate_lyase_CS"/>
</dbReference>
<comment type="miscellaneous">
    <text evidence="5">There are 2 substrate-binding sites: the catalytic A site, and the non-catalytic B site that may play a role in the transfer of substrate or product between the active site and the solvent. Alternatively, the B site may bind allosteric effectors.</text>
</comment>
<comment type="similarity">
    <text evidence="1 5">Belongs to the class-II fumarase/aspartase family. Fumarase subfamily.</text>
</comment>
<dbReference type="NCBIfam" id="NF008909">
    <property type="entry name" value="PRK12273.1"/>
    <property type="match status" value="1"/>
</dbReference>
<keyword evidence="9" id="KW-1185">Reference proteome</keyword>
<evidence type="ECO:0000256" key="3">
    <source>
        <dbReference type="ARBA" id="ARBA00022532"/>
    </source>
</evidence>
<comment type="caution">
    <text evidence="8">The sequence shown here is derived from an EMBL/GenBank/DDBJ whole genome shotgun (WGS) entry which is preliminary data.</text>
</comment>
<dbReference type="Gene3D" id="1.10.40.30">
    <property type="entry name" value="Fumarase/aspartase (C-terminal domain)"/>
    <property type="match status" value="1"/>
</dbReference>
<dbReference type="EMBL" id="RKLV01000010">
    <property type="protein sequence ID" value="MCX2819597.1"/>
    <property type="molecule type" value="Genomic_DNA"/>
</dbReference>
<dbReference type="SUPFAM" id="SSF48557">
    <property type="entry name" value="L-aspartase-like"/>
    <property type="match status" value="1"/>
</dbReference>
<dbReference type="Proteomes" id="UP001149411">
    <property type="component" value="Unassembled WGS sequence"/>
</dbReference>
<dbReference type="InterPro" id="IPR008948">
    <property type="entry name" value="L-Aspartase-like"/>
</dbReference>
<feature type="active site" description="Proton donor/acceptor" evidence="5">
    <location>
        <position position="190"/>
    </location>
</feature>
<dbReference type="InterPro" id="IPR000362">
    <property type="entry name" value="Fumarate_lyase_fam"/>
</dbReference>
<feature type="site" description="Important for catalytic activity" evidence="5">
    <location>
        <position position="333"/>
    </location>
</feature>
<evidence type="ECO:0000259" key="7">
    <source>
        <dbReference type="Pfam" id="PF10415"/>
    </source>
</evidence>
<comment type="function">
    <text evidence="5">Involved in the TCA cycle. Catalyzes the stereospecific interconversion of fumarate to L-malate.</text>
</comment>
<dbReference type="PRINTS" id="PR00149">
    <property type="entry name" value="FUMRATELYASE"/>
</dbReference>
<feature type="binding site" evidence="5">
    <location>
        <begin position="141"/>
        <end position="143"/>
    </location>
    <ligand>
        <name>substrate</name>
    </ligand>
</feature>
<dbReference type="Gene3D" id="1.20.200.10">
    <property type="entry name" value="Fumarase/aspartase (Central domain)"/>
    <property type="match status" value="1"/>
</dbReference>
<feature type="binding site" evidence="5">
    <location>
        <position position="321"/>
    </location>
    <ligand>
        <name>substrate</name>
    </ligand>
</feature>
<dbReference type="PANTHER" id="PTHR11444">
    <property type="entry name" value="ASPARTATEAMMONIA/ARGININOSUCCINATE/ADENYLOSUCCINATE LYASE"/>
    <property type="match status" value="1"/>
</dbReference>
<dbReference type="Pfam" id="PF10415">
    <property type="entry name" value="FumaraseC_C"/>
    <property type="match status" value="1"/>
</dbReference>
<dbReference type="PROSITE" id="PS00163">
    <property type="entry name" value="FUMARATE_LYASES"/>
    <property type="match status" value="1"/>
</dbReference>
<dbReference type="Pfam" id="PF00206">
    <property type="entry name" value="Lyase_1"/>
    <property type="match status" value="1"/>
</dbReference>
<proteinExistence type="inferred from homology"/>
<evidence type="ECO:0000256" key="4">
    <source>
        <dbReference type="ARBA" id="ARBA00023239"/>
    </source>
</evidence>
<evidence type="ECO:0000256" key="1">
    <source>
        <dbReference type="ARBA" id="ARBA00009084"/>
    </source>
</evidence>
<keyword evidence="3 5" id="KW-0816">Tricarboxylic acid cycle</keyword>
<dbReference type="GO" id="GO:0005737">
    <property type="term" value="C:cytoplasm"/>
    <property type="evidence" value="ECO:0007669"/>
    <property type="project" value="UniProtKB-SubCell"/>
</dbReference>
<comment type="catalytic activity">
    <reaction evidence="5">
        <text>(S)-malate = fumarate + H2O</text>
        <dbReference type="Rhea" id="RHEA:12460"/>
        <dbReference type="ChEBI" id="CHEBI:15377"/>
        <dbReference type="ChEBI" id="CHEBI:15589"/>
        <dbReference type="ChEBI" id="CHEBI:29806"/>
        <dbReference type="EC" id="4.2.1.2"/>
    </reaction>
</comment>
<dbReference type="FunFam" id="1.20.200.10:FF:000001">
    <property type="entry name" value="Fumarate hydratase, mitochondrial"/>
    <property type="match status" value="1"/>
</dbReference>
<keyword evidence="2 5" id="KW-0963">Cytoplasm</keyword>
<dbReference type="CDD" id="cd01362">
    <property type="entry name" value="Fumarase_classII"/>
    <property type="match status" value="1"/>
</dbReference>
<reference evidence="8" key="1">
    <citation type="submission" date="2022-09" db="EMBL/GenBank/DDBJ databases">
        <title>Haloadaptaus new haloarchaeum isolated from saline soil.</title>
        <authorList>
            <person name="Duran-Viseras A."/>
            <person name="Sanchez-Porro C."/>
            <person name="Ventosa A."/>
        </authorList>
    </citation>
    <scope>NUCLEOTIDE SEQUENCE</scope>
    <source>
        <strain evidence="8">F3-133</strain>
    </source>
</reference>
<evidence type="ECO:0000259" key="6">
    <source>
        <dbReference type="Pfam" id="PF00206"/>
    </source>
</evidence>
<comment type="pathway">
    <text evidence="5">Carbohydrate metabolism; tricarboxylic acid cycle; (S)-malate from fumarate: step 1/1.</text>
</comment>
<dbReference type="PANTHER" id="PTHR11444:SF22">
    <property type="entry name" value="FUMARATE HYDRATASE CLASS II"/>
    <property type="match status" value="1"/>
</dbReference>
<comment type="subcellular location">
    <subcellularLocation>
        <location evidence="5">Cytoplasm</location>
    </subcellularLocation>
</comment>
<keyword evidence="4 5" id="KW-0456">Lyase</keyword>
<dbReference type="FunFam" id="1.10.40.30:FF:000002">
    <property type="entry name" value="Fumarate hydratase class II"/>
    <property type="match status" value="1"/>
</dbReference>
<feature type="domain" description="Fumarase C C-terminal" evidence="7">
    <location>
        <begin position="410"/>
        <end position="462"/>
    </location>
</feature>
<feature type="binding site" evidence="5">
    <location>
        <begin position="101"/>
        <end position="103"/>
    </location>
    <ligand>
        <name>substrate</name>
    </ligand>
</feature>
<dbReference type="InterPro" id="IPR005677">
    <property type="entry name" value="Fum_hydII"/>
</dbReference>
<feature type="domain" description="Fumarate lyase N-terminal" evidence="6">
    <location>
        <begin position="15"/>
        <end position="344"/>
    </location>
</feature>
<evidence type="ECO:0000256" key="2">
    <source>
        <dbReference type="ARBA" id="ARBA00022490"/>
    </source>
</evidence>
<dbReference type="PRINTS" id="PR00145">
    <property type="entry name" value="ARGSUCLYASE"/>
</dbReference>
<dbReference type="FunFam" id="1.10.275.10:FF:000001">
    <property type="entry name" value="Fumarate hydratase, mitochondrial"/>
    <property type="match status" value="1"/>
</dbReference>
<name>A0A9Q4C4A3_9EURY</name>
<dbReference type="RefSeq" id="WP_266088001.1">
    <property type="nucleotide sequence ID" value="NZ_RKLV01000010.1"/>
</dbReference>
<dbReference type="InterPro" id="IPR018951">
    <property type="entry name" value="Fumarase_C_C"/>
</dbReference>
<feature type="binding site" evidence="5">
    <location>
        <begin position="326"/>
        <end position="328"/>
    </location>
    <ligand>
        <name>substrate</name>
    </ligand>
</feature>
<protein>
    <recommendedName>
        <fullName evidence="5">Fumarate hydratase class II</fullName>
        <shortName evidence="5">Fumarase C</shortName>
        <ecNumber evidence="5">4.2.1.2</ecNumber>
    </recommendedName>
    <alternativeName>
        <fullName evidence="5">Aerobic fumarase</fullName>
    </alternativeName>
    <alternativeName>
        <fullName evidence="5">Iron-independent fumarase</fullName>
    </alternativeName>
</protein>
<dbReference type="HAMAP" id="MF_00743">
    <property type="entry name" value="FumaraseC"/>
    <property type="match status" value="1"/>
</dbReference>
<organism evidence="8 9">
    <name type="scientific">Halorutilus salinus</name>
    <dbReference type="NCBI Taxonomy" id="2487751"/>
    <lineage>
        <taxon>Archaea</taxon>
        <taxon>Methanobacteriati</taxon>
        <taxon>Methanobacteriota</taxon>
        <taxon>Stenosarchaea group</taxon>
        <taxon>Halobacteria</taxon>
        <taxon>Halorutilales</taxon>
        <taxon>Halorutilaceae</taxon>
        <taxon>Halorutilus</taxon>
    </lineage>
</organism>
<accession>A0A9Q4C4A3</accession>
<evidence type="ECO:0000313" key="9">
    <source>
        <dbReference type="Proteomes" id="UP001149411"/>
    </source>
</evidence>
<feature type="binding site" description="in site B" evidence="5">
    <location>
        <begin position="131"/>
        <end position="134"/>
    </location>
    <ligand>
        <name>substrate</name>
    </ligand>
</feature>
<comment type="subunit">
    <text evidence="5">Homotetramer.</text>
</comment>
<feature type="binding site" evidence="5">
    <location>
        <position position="189"/>
    </location>
    <ligand>
        <name>substrate</name>
    </ligand>
</feature>
<gene>
    <name evidence="5" type="primary">fumC</name>
    <name evidence="8" type="ORF">EGH25_09580</name>
</gene>
<dbReference type="InterPro" id="IPR022761">
    <property type="entry name" value="Fumarate_lyase_N"/>
</dbReference>
<dbReference type="GO" id="GO:0006106">
    <property type="term" value="P:fumarate metabolic process"/>
    <property type="evidence" value="ECO:0007669"/>
    <property type="project" value="InterPro"/>
</dbReference>
<dbReference type="GO" id="GO:0006099">
    <property type="term" value="P:tricarboxylic acid cycle"/>
    <property type="evidence" value="ECO:0007669"/>
    <property type="project" value="UniProtKB-UniRule"/>
</dbReference>
<dbReference type="EC" id="4.2.1.2" evidence="5"/>